<dbReference type="EMBL" id="CP014873">
    <property type="protein sequence ID" value="ANK61646.1"/>
    <property type="molecule type" value="Genomic_DNA"/>
</dbReference>
<feature type="binding site" evidence="8 12">
    <location>
        <position position="324"/>
    </location>
    <ligand>
        <name>substrate</name>
    </ligand>
</feature>
<dbReference type="EC" id="1.1.1.23" evidence="3 8"/>
<evidence type="ECO:0000313" key="15">
    <source>
        <dbReference type="EMBL" id="ANK61646.1"/>
    </source>
</evidence>
<keyword evidence="8" id="KW-0368">Histidine biosynthesis</keyword>
<dbReference type="PIRSF" id="PIRSF000099">
    <property type="entry name" value="Histidinol_dh"/>
    <property type="match status" value="1"/>
</dbReference>
<name>A0A192H123_9LACO</name>
<feature type="binding site" evidence="8 11">
    <location>
        <position position="187"/>
    </location>
    <ligand>
        <name>NAD(+)</name>
        <dbReference type="ChEBI" id="CHEBI:57540"/>
    </ligand>
</feature>
<feature type="binding site" evidence="8 12">
    <location>
        <position position="411"/>
    </location>
    <ligand>
        <name>substrate</name>
    </ligand>
</feature>
<evidence type="ECO:0000256" key="13">
    <source>
        <dbReference type="PIRSR" id="PIRSR000099-4"/>
    </source>
</evidence>
<comment type="catalytic activity">
    <reaction evidence="7 8">
        <text>L-histidinol + 2 NAD(+) + H2O = L-histidine + 2 NADH + 3 H(+)</text>
        <dbReference type="Rhea" id="RHEA:20641"/>
        <dbReference type="ChEBI" id="CHEBI:15377"/>
        <dbReference type="ChEBI" id="CHEBI:15378"/>
        <dbReference type="ChEBI" id="CHEBI:57540"/>
        <dbReference type="ChEBI" id="CHEBI:57595"/>
        <dbReference type="ChEBI" id="CHEBI:57699"/>
        <dbReference type="ChEBI" id="CHEBI:57945"/>
        <dbReference type="EC" id="1.1.1.23"/>
    </reaction>
</comment>
<evidence type="ECO:0000256" key="7">
    <source>
        <dbReference type="ARBA" id="ARBA00049489"/>
    </source>
</evidence>
<feature type="binding site" evidence="8 12">
    <location>
        <position position="255"/>
    </location>
    <ligand>
        <name>substrate</name>
    </ligand>
</feature>
<feature type="binding site" evidence="8 13">
    <location>
        <position position="255"/>
    </location>
    <ligand>
        <name>Zn(2+)</name>
        <dbReference type="ChEBI" id="CHEBI:29105"/>
    </ligand>
</feature>
<comment type="pathway">
    <text evidence="8">Amino-acid biosynthesis; L-histidine biosynthesis; L-histidine from 5-phospho-alpha-D-ribose 1-diphosphate: step 9/9.</text>
</comment>
<dbReference type="UniPathway" id="UPA00031">
    <property type="reaction ID" value="UER00014"/>
</dbReference>
<dbReference type="PRINTS" id="PR00083">
    <property type="entry name" value="HOLDHDRGNASE"/>
</dbReference>
<dbReference type="InterPro" id="IPR001692">
    <property type="entry name" value="Histidinol_DH_CS"/>
</dbReference>
<dbReference type="STRING" id="375175.AYR53_02030"/>
<dbReference type="PANTHER" id="PTHR21256:SF2">
    <property type="entry name" value="HISTIDINE BIOSYNTHESIS TRIFUNCTIONAL PROTEIN"/>
    <property type="match status" value="1"/>
</dbReference>
<dbReference type="Proteomes" id="UP000078582">
    <property type="component" value="Chromosome"/>
</dbReference>
<dbReference type="Gene3D" id="3.40.50.1980">
    <property type="entry name" value="Nitrogenase molybdenum iron protein domain"/>
    <property type="match status" value="2"/>
</dbReference>
<feature type="binding site" evidence="8 13">
    <location>
        <position position="416"/>
    </location>
    <ligand>
        <name>Zn(2+)</name>
        <dbReference type="ChEBI" id="CHEBI:29105"/>
    </ligand>
</feature>
<dbReference type="SUPFAM" id="SSF53720">
    <property type="entry name" value="ALDH-like"/>
    <property type="match status" value="1"/>
</dbReference>
<dbReference type="FunFam" id="3.40.50.1980:FF:000001">
    <property type="entry name" value="Histidinol dehydrogenase"/>
    <property type="match status" value="1"/>
</dbReference>
<proteinExistence type="inferred from homology"/>
<feature type="binding site" evidence="8 11">
    <location>
        <position position="210"/>
    </location>
    <ligand>
        <name>NAD(+)</name>
        <dbReference type="ChEBI" id="CHEBI:57540"/>
    </ligand>
</feature>
<evidence type="ECO:0000256" key="8">
    <source>
        <dbReference type="HAMAP-Rule" id="MF_01024"/>
    </source>
</evidence>
<evidence type="ECO:0000256" key="14">
    <source>
        <dbReference type="RuleBase" id="RU004175"/>
    </source>
</evidence>
<accession>A0A192H123</accession>
<evidence type="ECO:0000256" key="11">
    <source>
        <dbReference type="PIRSR" id="PIRSR000099-2"/>
    </source>
</evidence>
<feature type="binding site" evidence="8 12">
    <location>
        <position position="357"/>
    </location>
    <ligand>
        <name>substrate</name>
    </ligand>
</feature>
<dbReference type="PROSITE" id="PS00611">
    <property type="entry name" value="HISOL_DEHYDROGENASE"/>
    <property type="match status" value="1"/>
</dbReference>
<reference evidence="15 16" key="1">
    <citation type="submission" date="2016-03" db="EMBL/GenBank/DDBJ databases">
        <title>Pediococcus and Lactobacillus from brewery environment - whole genome sequencing and assembly.</title>
        <authorList>
            <person name="Behr J."/>
            <person name="Geissler A.J."/>
            <person name="Vogel R.F."/>
        </authorList>
    </citation>
    <scope>NUCLEOTIDE SEQUENCE [LARGE SCALE GENOMIC DNA]</scope>
    <source>
        <strain evidence="15 16">TMW 1.1989</strain>
    </source>
</reference>
<feature type="active site" description="Proton acceptor" evidence="8 10">
    <location>
        <position position="323"/>
    </location>
</feature>
<protein>
    <recommendedName>
        <fullName evidence="3 8">Histidinol dehydrogenase</fullName>
        <shortName evidence="8">HDH</shortName>
        <ecNumber evidence="3 8">1.1.1.23</ecNumber>
    </recommendedName>
</protein>
<dbReference type="OrthoDB" id="9805269at2"/>
<dbReference type="GO" id="GO:0004399">
    <property type="term" value="F:histidinol dehydrogenase activity"/>
    <property type="evidence" value="ECO:0007669"/>
    <property type="project" value="UniProtKB-UniRule"/>
</dbReference>
<keyword evidence="4 8" id="KW-0479">Metal-binding</keyword>
<dbReference type="AlphaFoldDB" id="A0A192H123"/>
<evidence type="ECO:0000256" key="4">
    <source>
        <dbReference type="ARBA" id="ARBA00022723"/>
    </source>
</evidence>
<dbReference type="GO" id="GO:0000105">
    <property type="term" value="P:L-histidine biosynthetic process"/>
    <property type="evidence" value="ECO:0007669"/>
    <property type="project" value="UniProtKB-UniRule"/>
</dbReference>
<dbReference type="GO" id="GO:0008270">
    <property type="term" value="F:zinc ion binding"/>
    <property type="evidence" value="ECO:0007669"/>
    <property type="project" value="UniProtKB-UniRule"/>
</dbReference>
<comment type="similarity">
    <text evidence="2 8 9 14">Belongs to the histidinol dehydrogenase family.</text>
</comment>
<dbReference type="GO" id="GO:0005829">
    <property type="term" value="C:cytosol"/>
    <property type="evidence" value="ECO:0007669"/>
    <property type="project" value="TreeGrafter"/>
</dbReference>
<keyword evidence="6 8" id="KW-0560">Oxidoreductase</keyword>
<feature type="binding site" evidence="8 11">
    <location>
        <position position="126"/>
    </location>
    <ligand>
        <name>NAD(+)</name>
        <dbReference type="ChEBI" id="CHEBI:57540"/>
    </ligand>
</feature>
<evidence type="ECO:0000313" key="16">
    <source>
        <dbReference type="Proteomes" id="UP000078582"/>
    </source>
</evidence>
<dbReference type="Gene3D" id="1.20.5.1300">
    <property type="match status" value="1"/>
</dbReference>
<evidence type="ECO:0000256" key="5">
    <source>
        <dbReference type="ARBA" id="ARBA00022833"/>
    </source>
</evidence>
<feature type="binding site" evidence="8 12">
    <location>
        <position position="258"/>
    </location>
    <ligand>
        <name>substrate</name>
    </ligand>
</feature>
<dbReference type="GeneID" id="42981014"/>
<dbReference type="Pfam" id="PF00815">
    <property type="entry name" value="Histidinol_dh"/>
    <property type="match status" value="1"/>
</dbReference>
<keyword evidence="5 8" id="KW-0862">Zinc</keyword>
<evidence type="ECO:0000256" key="9">
    <source>
        <dbReference type="PIRNR" id="PIRNR000099"/>
    </source>
</evidence>
<feature type="active site" description="Proton acceptor" evidence="8 10">
    <location>
        <position position="324"/>
    </location>
</feature>
<dbReference type="PANTHER" id="PTHR21256">
    <property type="entry name" value="HISTIDINOL DEHYDROGENASE HDH"/>
    <property type="match status" value="1"/>
</dbReference>
<evidence type="ECO:0000256" key="2">
    <source>
        <dbReference type="ARBA" id="ARBA00010178"/>
    </source>
</evidence>
<dbReference type="HAMAP" id="MF_01024">
    <property type="entry name" value="HisD"/>
    <property type="match status" value="1"/>
</dbReference>
<gene>
    <name evidence="8" type="primary">hisD</name>
    <name evidence="15" type="ORF">AYR53_02030</name>
</gene>
<feature type="binding site" evidence="8 13">
    <location>
        <position position="357"/>
    </location>
    <ligand>
        <name>Zn(2+)</name>
        <dbReference type="ChEBI" id="CHEBI:29105"/>
    </ligand>
</feature>
<keyword evidence="8" id="KW-0028">Amino-acid biosynthesis</keyword>
<evidence type="ECO:0000256" key="12">
    <source>
        <dbReference type="PIRSR" id="PIRSR000099-3"/>
    </source>
</evidence>
<feature type="binding site" evidence="8 12">
    <location>
        <position position="416"/>
    </location>
    <ligand>
        <name>substrate</name>
    </ligand>
</feature>
<comment type="function">
    <text evidence="1 8">Catalyzes the sequential NAD-dependent oxidations of L-histidinol to L-histidinaldehyde and then to L-histidine.</text>
</comment>
<evidence type="ECO:0000256" key="10">
    <source>
        <dbReference type="PIRSR" id="PIRSR000099-1"/>
    </source>
</evidence>
<dbReference type="InterPro" id="IPR012131">
    <property type="entry name" value="Hstdl_DH"/>
</dbReference>
<keyword evidence="16" id="KW-1185">Reference proteome</keyword>
<dbReference type="FunFam" id="3.40.50.1980:FF:000026">
    <property type="entry name" value="Histidinol dehydrogenase"/>
    <property type="match status" value="1"/>
</dbReference>
<comment type="cofactor">
    <cofactor evidence="8 13">
        <name>Zn(2+)</name>
        <dbReference type="ChEBI" id="CHEBI:29105"/>
    </cofactor>
    <text evidence="8 13">Binds 1 zinc ion per subunit.</text>
</comment>
<feature type="binding site" evidence="8 13">
    <location>
        <position position="258"/>
    </location>
    <ligand>
        <name>Zn(2+)</name>
        <dbReference type="ChEBI" id="CHEBI:29105"/>
    </ligand>
</feature>
<evidence type="ECO:0000256" key="3">
    <source>
        <dbReference type="ARBA" id="ARBA00012965"/>
    </source>
</evidence>
<dbReference type="NCBIfam" id="TIGR00069">
    <property type="entry name" value="hisD"/>
    <property type="match status" value="1"/>
</dbReference>
<dbReference type="RefSeq" id="WP_068226091.1">
    <property type="nucleotide sequence ID" value="NZ_CP014623.1"/>
</dbReference>
<feature type="binding site" evidence="8 12">
    <location>
        <position position="233"/>
    </location>
    <ligand>
        <name>substrate</name>
    </ligand>
</feature>
<dbReference type="KEGG" id="lbt:AYR52_11285"/>
<sequence>MQILKQPLDELLNQVAKRNRQQANRPDVEASVAGILADVRQDGDAALRKYEKQFDQVDLTDFKVPQSVIDDAYDNCDPKLLAALKLAQRNITAYHKKEITYGFVDAEQKGVVRGQKVLPLAAVGLYVPGGTAAYPSTILMSAIPAKLAGVKQIVMVTPPQPAGINPAVLAAAKLAGVSAIYQVGGAQAIGALAYGTQSIPKVDKIMGPGNIFVATAKKQVFGQVSIDMIAGPSEIGIIADETAKAQQVAADLLSQAEHDKLARPMLVTTSAAFAEAVSQAVDEQLVTLPRREIATASVNDQGFIAVVANTDDAFTLMNAVAPEHLEIQLANPMTYLNQIKNAGSVFLGTTASEPLGDYVAGPNHILPTSGTARFFSPLGVYDFVKRTQFIQYTPEALAKEAAPITTLARVEGLEGHARAIESRF</sequence>
<dbReference type="InterPro" id="IPR016161">
    <property type="entry name" value="Ald_DH/histidinol_DH"/>
</dbReference>
<dbReference type="CDD" id="cd06572">
    <property type="entry name" value="Histidinol_dh"/>
    <property type="match status" value="1"/>
</dbReference>
<dbReference type="GO" id="GO:0051287">
    <property type="term" value="F:NAD binding"/>
    <property type="evidence" value="ECO:0007669"/>
    <property type="project" value="InterPro"/>
</dbReference>
<organism evidence="15 16">
    <name type="scientific">Loigolactobacillus backii</name>
    <dbReference type="NCBI Taxonomy" id="375175"/>
    <lineage>
        <taxon>Bacteria</taxon>
        <taxon>Bacillati</taxon>
        <taxon>Bacillota</taxon>
        <taxon>Bacilli</taxon>
        <taxon>Lactobacillales</taxon>
        <taxon>Lactobacillaceae</taxon>
        <taxon>Loigolactobacillus</taxon>
    </lineage>
</organism>
<evidence type="ECO:0000256" key="1">
    <source>
        <dbReference type="ARBA" id="ARBA00003850"/>
    </source>
</evidence>
<evidence type="ECO:0000256" key="6">
    <source>
        <dbReference type="ARBA" id="ARBA00023002"/>
    </source>
</evidence>
<keyword evidence="8 11" id="KW-0520">NAD</keyword>
<dbReference type="InterPro" id="IPR022695">
    <property type="entry name" value="Histidinol_DH_monofunct"/>
</dbReference>